<protein>
    <submittedName>
        <fullName evidence="1">Uncharacterized protein</fullName>
    </submittedName>
</protein>
<reference evidence="1" key="1">
    <citation type="journal article" date="2014" name="Front. Microbiol.">
        <title>High frequency of phylogenetically diverse reductive dehalogenase-homologous genes in deep subseafloor sedimentary metagenomes.</title>
        <authorList>
            <person name="Kawai M."/>
            <person name="Futagami T."/>
            <person name="Toyoda A."/>
            <person name="Takaki Y."/>
            <person name="Nishi S."/>
            <person name="Hori S."/>
            <person name="Arai W."/>
            <person name="Tsubouchi T."/>
            <person name="Morono Y."/>
            <person name="Uchiyama I."/>
            <person name="Ito T."/>
            <person name="Fujiyama A."/>
            <person name="Inagaki F."/>
            <person name="Takami H."/>
        </authorList>
    </citation>
    <scope>NUCLEOTIDE SEQUENCE</scope>
    <source>
        <strain evidence="1">Expedition CK06-06</strain>
    </source>
</reference>
<dbReference type="EMBL" id="BARS01049588">
    <property type="protein sequence ID" value="GAG34633.1"/>
    <property type="molecule type" value="Genomic_DNA"/>
</dbReference>
<dbReference type="Gene3D" id="3.40.50.300">
    <property type="entry name" value="P-loop containing nucleotide triphosphate hydrolases"/>
    <property type="match status" value="1"/>
</dbReference>
<name>X0XDA2_9ZZZZ</name>
<evidence type="ECO:0000313" key="1">
    <source>
        <dbReference type="EMBL" id="GAG34633.1"/>
    </source>
</evidence>
<organism evidence="1">
    <name type="scientific">marine sediment metagenome</name>
    <dbReference type="NCBI Taxonomy" id="412755"/>
    <lineage>
        <taxon>unclassified sequences</taxon>
        <taxon>metagenomes</taxon>
        <taxon>ecological metagenomes</taxon>
    </lineage>
</organism>
<dbReference type="PANTHER" id="PTHR32114">
    <property type="entry name" value="ABC TRANSPORTER ABCH.3"/>
    <property type="match status" value="1"/>
</dbReference>
<dbReference type="PANTHER" id="PTHR32114:SF2">
    <property type="entry name" value="ABC TRANSPORTER ABCH.3"/>
    <property type="match status" value="1"/>
</dbReference>
<sequence>PYWILTDKLLTRKGKGDAVINDSREGGCRGRLELTVDGDPLVIERSRKHTTAGTGLIVIYKGDPLTHRLDGDKQAELNKILGEGFLDFLLKTVILREGLSNKFSKLGSVARQELLENYLDMTAYEYFSKYIGSEVRKLHVQISGLNTEASFYAGDLSRLRERIKSLVDKQAQIDASLEQDIQKLVVMRDTHYRTLLNLKSSMQNTLASRDYMEKAKDKLISENTPLSFLVDELRAERNSV</sequence>
<dbReference type="InterPro" id="IPR027417">
    <property type="entry name" value="P-loop_NTPase"/>
</dbReference>
<gene>
    <name evidence="1" type="ORF">S01H1_74158</name>
</gene>
<feature type="non-terminal residue" evidence="1">
    <location>
        <position position="1"/>
    </location>
</feature>
<proteinExistence type="predicted"/>
<accession>X0XDA2</accession>
<comment type="caution">
    <text evidence="1">The sequence shown here is derived from an EMBL/GenBank/DDBJ whole genome shotgun (WGS) entry which is preliminary data.</text>
</comment>
<dbReference type="AlphaFoldDB" id="X0XDA2"/>
<feature type="non-terminal residue" evidence="1">
    <location>
        <position position="240"/>
    </location>
</feature>